<gene>
    <name evidence="11" type="ordered locus">MLP_09940</name>
</gene>
<dbReference type="GO" id="GO:0016491">
    <property type="term" value="F:oxidoreductase activity"/>
    <property type="evidence" value="ECO:0007669"/>
    <property type="project" value="UniProtKB-KW"/>
</dbReference>
<name>F5XMT5_MICPN</name>
<protein>
    <submittedName>
        <fullName evidence="11">Oxidoreductase</fullName>
    </submittedName>
</protein>
<keyword evidence="8" id="KW-0411">Iron-sulfur</keyword>
<dbReference type="KEGG" id="mph:MLP_09940"/>
<dbReference type="SUPFAM" id="SSF63380">
    <property type="entry name" value="Riboflavin synthase domain-like"/>
    <property type="match status" value="1"/>
</dbReference>
<dbReference type="eggNOG" id="COG1018">
    <property type="taxonomic scope" value="Bacteria"/>
</dbReference>
<feature type="domain" description="FAD-binding FR-type" evidence="10">
    <location>
        <begin position="21"/>
        <end position="124"/>
    </location>
</feature>
<keyword evidence="6" id="KW-0560">Oxidoreductase</keyword>
<reference evidence="11 12" key="1">
    <citation type="submission" date="2011-05" db="EMBL/GenBank/DDBJ databases">
        <title>Whole genome sequence of Microlunatus phosphovorus NM-1.</title>
        <authorList>
            <person name="Hosoyama A."/>
            <person name="Sasaki K."/>
            <person name="Harada T."/>
            <person name="Igarashi R."/>
            <person name="Kawakoshi A."/>
            <person name="Sasagawa M."/>
            <person name="Fukada J."/>
            <person name="Nakamura S."/>
            <person name="Katano Y."/>
            <person name="Hanada S."/>
            <person name="Kamagata Y."/>
            <person name="Nakamura N."/>
            <person name="Yamazaki S."/>
            <person name="Fujita N."/>
        </authorList>
    </citation>
    <scope>NUCLEOTIDE SEQUENCE [LARGE SCALE GENOMIC DNA]</scope>
    <source>
        <strain evidence="12">ATCC 700054 / DSM 10555 / JCM 9379 / NBRC 101784 / NCIMB 13414 / VKM Ac-1990 / NM-1</strain>
    </source>
</reference>
<keyword evidence="12" id="KW-1185">Reference proteome</keyword>
<dbReference type="Gene3D" id="3.40.50.80">
    <property type="entry name" value="Nucleotide-binding domain of ferredoxin-NADP reductase (FNR) module"/>
    <property type="match status" value="1"/>
</dbReference>
<dbReference type="SUPFAM" id="SSF52343">
    <property type="entry name" value="Ferredoxin reductase-like, C-terminal NADP-linked domain"/>
    <property type="match status" value="1"/>
</dbReference>
<dbReference type="PRINTS" id="PR00410">
    <property type="entry name" value="PHEHYDRXLASE"/>
</dbReference>
<evidence type="ECO:0000256" key="7">
    <source>
        <dbReference type="ARBA" id="ARBA00023004"/>
    </source>
</evidence>
<dbReference type="SUPFAM" id="SSF54292">
    <property type="entry name" value="2Fe-2S ferredoxin-like"/>
    <property type="match status" value="1"/>
</dbReference>
<dbReference type="InterPro" id="IPR008333">
    <property type="entry name" value="Cbr1-like_FAD-bd_dom"/>
</dbReference>
<dbReference type="GO" id="GO:0046872">
    <property type="term" value="F:metal ion binding"/>
    <property type="evidence" value="ECO:0007669"/>
    <property type="project" value="UniProtKB-KW"/>
</dbReference>
<dbReference type="InterPro" id="IPR017938">
    <property type="entry name" value="Riboflavin_synthase-like_b-brl"/>
</dbReference>
<dbReference type="PANTHER" id="PTHR47354:SF6">
    <property type="entry name" value="NADH OXIDOREDUCTASE HCR"/>
    <property type="match status" value="1"/>
</dbReference>
<evidence type="ECO:0000259" key="10">
    <source>
        <dbReference type="PROSITE" id="PS51384"/>
    </source>
</evidence>
<dbReference type="InterPro" id="IPR006058">
    <property type="entry name" value="2Fe2S_fd_BS"/>
</dbReference>
<evidence type="ECO:0000313" key="11">
    <source>
        <dbReference type="EMBL" id="BAK34008.1"/>
    </source>
</evidence>
<evidence type="ECO:0000256" key="8">
    <source>
        <dbReference type="ARBA" id="ARBA00023014"/>
    </source>
</evidence>
<dbReference type="HOGENOM" id="CLU_003827_14_3_11"/>
<keyword evidence="3" id="KW-0001">2Fe-2S</keyword>
<dbReference type="AlphaFoldDB" id="F5XMT5"/>
<dbReference type="InterPro" id="IPR050415">
    <property type="entry name" value="MRET"/>
</dbReference>
<dbReference type="InterPro" id="IPR012675">
    <property type="entry name" value="Beta-grasp_dom_sf"/>
</dbReference>
<dbReference type="InterPro" id="IPR017927">
    <property type="entry name" value="FAD-bd_FR_type"/>
</dbReference>
<evidence type="ECO:0000256" key="1">
    <source>
        <dbReference type="ARBA" id="ARBA00001974"/>
    </source>
</evidence>
<dbReference type="InterPro" id="IPR001433">
    <property type="entry name" value="OxRdtase_FAD/NAD-bd"/>
</dbReference>
<keyword evidence="2" id="KW-0285">Flavoprotein</keyword>
<evidence type="ECO:0000256" key="6">
    <source>
        <dbReference type="ARBA" id="ARBA00023002"/>
    </source>
</evidence>
<dbReference type="Proteomes" id="UP000007947">
    <property type="component" value="Chromosome"/>
</dbReference>
<dbReference type="InterPro" id="IPR001041">
    <property type="entry name" value="2Fe-2S_ferredoxin-type"/>
</dbReference>
<proteinExistence type="predicted"/>
<feature type="domain" description="2Fe-2S ferredoxin-type" evidence="9">
    <location>
        <begin position="288"/>
        <end position="372"/>
    </location>
</feature>
<dbReference type="CDD" id="cd06215">
    <property type="entry name" value="FNR_iron_sulfur_binding_1"/>
    <property type="match status" value="1"/>
</dbReference>
<evidence type="ECO:0000259" key="9">
    <source>
        <dbReference type="PROSITE" id="PS51085"/>
    </source>
</evidence>
<dbReference type="EMBL" id="AP012204">
    <property type="protein sequence ID" value="BAK34008.1"/>
    <property type="molecule type" value="Genomic_DNA"/>
</dbReference>
<evidence type="ECO:0000313" key="12">
    <source>
        <dbReference type="Proteomes" id="UP000007947"/>
    </source>
</evidence>
<keyword evidence="5" id="KW-0274">FAD</keyword>
<dbReference type="Gene3D" id="3.10.20.30">
    <property type="match status" value="1"/>
</dbReference>
<organism evidence="11 12">
    <name type="scientific">Microlunatus phosphovorus (strain ATCC 700054 / DSM 10555 / JCM 9379 / NBRC 101784 / NCIMB 13414 / VKM Ac-1990 / NM-1)</name>
    <dbReference type="NCBI Taxonomy" id="1032480"/>
    <lineage>
        <taxon>Bacteria</taxon>
        <taxon>Bacillati</taxon>
        <taxon>Actinomycetota</taxon>
        <taxon>Actinomycetes</taxon>
        <taxon>Propionibacteriales</taxon>
        <taxon>Propionibacteriaceae</taxon>
        <taxon>Microlunatus</taxon>
    </lineage>
</organism>
<dbReference type="Gene3D" id="2.40.30.10">
    <property type="entry name" value="Translation factors"/>
    <property type="match status" value="1"/>
</dbReference>
<dbReference type="Pfam" id="PF00175">
    <property type="entry name" value="NAD_binding_1"/>
    <property type="match status" value="1"/>
</dbReference>
<dbReference type="PANTHER" id="PTHR47354">
    <property type="entry name" value="NADH OXIDOREDUCTASE HCR"/>
    <property type="match status" value="1"/>
</dbReference>
<dbReference type="CDD" id="cd00207">
    <property type="entry name" value="fer2"/>
    <property type="match status" value="1"/>
</dbReference>
<dbReference type="Pfam" id="PF00111">
    <property type="entry name" value="Fer2"/>
    <property type="match status" value="1"/>
</dbReference>
<keyword evidence="4" id="KW-0479">Metal-binding</keyword>
<dbReference type="PROSITE" id="PS51085">
    <property type="entry name" value="2FE2S_FER_2"/>
    <property type="match status" value="1"/>
</dbReference>
<dbReference type="PROSITE" id="PS00197">
    <property type="entry name" value="2FE2S_FER_1"/>
    <property type="match status" value="1"/>
</dbReference>
<evidence type="ECO:0000256" key="3">
    <source>
        <dbReference type="ARBA" id="ARBA00022714"/>
    </source>
</evidence>
<dbReference type="InterPro" id="IPR039261">
    <property type="entry name" value="FNR_nucleotide-bd"/>
</dbReference>
<dbReference type="Pfam" id="PF00970">
    <property type="entry name" value="FAD_binding_6"/>
    <property type="match status" value="1"/>
</dbReference>
<evidence type="ECO:0000256" key="5">
    <source>
        <dbReference type="ARBA" id="ARBA00022827"/>
    </source>
</evidence>
<accession>F5XMT5</accession>
<sequence length="372" mass="40303">MDPRSPGLLPPLSSPECWAEDDQTTLVCRGVWEITHDVKTFLFGAPDGRVFNFEAGQFITLQLEIDGQPINRCYTVSSPPTRPHLISITVKRVLGGPVSNWLHDNLVAGTEVTVLAPLGQFTLASPMADKYLFLSAGSGITPVMSMTRTLTDLGSAADIIFIHNARTPADIIYRRELEAIAAVMPNIKVVHICEGDYPSERWMGLRGRLSAAALEAIVPDLNERVTYTCGPPAYMAAVRRIVTALGYDMANYHEESFDFDSLPAGEQQAREIEVPQDGGEAEAEQATFNIEFVRSRKTVTCGAKQFVLDAALTAGLRPPSSCSQGMCGTCKTVMLDGSVDMQHNGGIRPKEVAAGKILICCSTPLSDLKIDA</sequence>
<dbReference type="InterPro" id="IPR036010">
    <property type="entry name" value="2Fe-2S_ferredoxin-like_sf"/>
</dbReference>
<evidence type="ECO:0000256" key="2">
    <source>
        <dbReference type="ARBA" id="ARBA00022630"/>
    </source>
</evidence>
<keyword evidence="7" id="KW-0408">Iron</keyword>
<dbReference type="STRING" id="1032480.MLP_09940"/>
<dbReference type="GO" id="GO:0051537">
    <property type="term" value="F:2 iron, 2 sulfur cluster binding"/>
    <property type="evidence" value="ECO:0007669"/>
    <property type="project" value="UniProtKB-KW"/>
</dbReference>
<dbReference type="PROSITE" id="PS51384">
    <property type="entry name" value="FAD_FR"/>
    <property type="match status" value="1"/>
</dbReference>
<evidence type="ECO:0000256" key="4">
    <source>
        <dbReference type="ARBA" id="ARBA00022723"/>
    </source>
</evidence>
<comment type="cofactor">
    <cofactor evidence="1">
        <name>FAD</name>
        <dbReference type="ChEBI" id="CHEBI:57692"/>
    </cofactor>
</comment>